<dbReference type="InterPro" id="IPR003591">
    <property type="entry name" value="Leu-rich_rpt_typical-subtyp"/>
</dbReference>
<name>A0A151JW83_9HYME</name>
<organism evidence="4 5">
    <name type="scientific">Trachymyrmex septentrionalis</name>
    <dbReference type="NCBI Taxonomy" id="34720"/>
    <lineage>
        <taxon>Eukaryota</taxon>
        <taxon>Metazoa</taxon>
        <taxon>Ecdysozoa</taxon>
        <taxon>Arthropoda</taxon>
        <taxon>Hexapoda</taxon>
        <taxon>Insecta</taxon>
        <taxon>Pterygota</taxon>
        <taxon>Neoptera</taxon>
        <taxon>Endopterygota</taxon>
        <taxon>Hymenoptera</taxon>
        <taxon>Apocrita</taxon>
        <taxon>Aculeata</taxon>
        <taxon>Formicoidea</taxon>
        <taxon>Formicidae</taxon>
        <taxon>Myrmicinae</taxon>
        <taxon>Trachymyrmex</taxon>
    </lineage>
</organism>
<evidence type="ECO:0000256" key="1">
    <source>
        <dbReference type="ARBA" id="ARBA00022614"/>
    </source>
</evidence>
<dbReference type="Pfam" id="PF13855">
    <property type="entry name" value="LRR_8"/>
    <property type="match status" value="1"/>
</dbReference>
<sequence length="455" mass="53063">MKLTLFILTLLLAGKPTLLQQTSTKTISVLSKEHELRFNIKIINKEEKNYKNAVNEIINFNEMDLKTIKNDIIKSDAIRDIFLSHNSLKKIPHILDHVTYLSYLNLSHNNINLYEANQIVHSNLRVLDLSNQRTNVILETEMETFEETEDIYKRLIFNTTKIRLPNLEYLNLCENDLSAFSWDFNLSFPKLIRLDLCKINAIELESNFFYKISTSLRVLHLENNHFRNFTLQNVGEITSLYLDGNIVETLFINSTKLRILSLYNCTNLSNGIFETPYLEQLDLSRNDFGNRRTDGSIIRFERFPSSLKVLLLDYNKLAYVPILTNLQWLNELSLCYNMIKFIKPNTFMYLTSLTKLSLKGNKIERLEKENLSGLEKVEYLDLSKNQLSYLPIDWASSLLNLQHLNLNSNQFGSISEMGIYSISSLKYLFVRNNTFNKITTLEIEPLPDFITIYLA</sequence>
<keyword evidence="1" id="KW-0433">Leucine-rich repeat</keyword>
<dbReference type="InterPro" id="IPR050333">
    <property type="entry name" value="SLRP"/>
</dbReference>
<dbReference type="PANTHER" id="PTHR45712">
    <property type="entry name" value="AGAP008170-PA"/>
    <property type="match status" value="1"/>
</dbReference>
<dbReference type="PANTHER" id="PTHR45712:SF22">
    <property type="entry name" value="INSULIN-LIKE GROWTH FACTOR-BINDING PROTEIN COMPLEX ACID LABILE SUBUNIT"/>
    <property type="match status" value="1"/>
</dbReference>
<dbReference type="PROSITE" id="PS51450">
    <property type="entry name" value="LRR"/>
    <property type="match status" value="2"/>
</dbReference>
<keyword evidence="2" id="KW-0677">Repeat</keyword>
<dbReference type="InterPro" id="IPR001611">
    <property type="entry name" value="Leu-rich_rpt"/>
</dbReference>
<dbReference type="Pfam" id="PF00560">
    <property type="entry name" value="LRR_1"/>
    <property type="match status" value="1"/>
</dbReference>
<feature type="signal peptide" evidence="3">
    <location>
        <begin position="1"/>
        <end position="19"/>
    </location>
</feature>
<dbReference type="InterPro" id="IPR032675">
    <property type="entry name" value="LRR_dom_sf"/>
</dbReference>
<dbReference type="Proteomes" id="UP000078541">
    <property type="component" value="Unassembled WGS sequence"/>
</dbReference>
<dbReference type="SMART" id="SM00369">
    <property type="entry name" value="LRR_TYP"/>
    <property type="match status" value="5"/>
</dbReference>
<reference evidence="4 5" key="1">
    <citation type="submission" date="2016-03" db="EMBL/GenBank/DDBJ databases">
        <title>Trachymyrmex septentrionalis WGS genome.</title>
        <authorList>
            <person name="Nygaard S."/>
            <person name="Hu H."/>
            <person name="Boomsma J."/>
            <person name="Zhang G."/>
        </authorList>
    </citation>
    <scope>NUCLEOTIDE SEQUENCE [LARGE SCALE GENOMIC DNA]</scope>
    <source>
        <strain evidence="4">Tsep2-gDNA-1</strain>
        <tissue evidence="4">Whole body</tissue>
    </source>
</reference>
<dbReference type="EMBL" id="KQ981655">
    <property type="protein sequence ID" value="KYN38612.1"/>
    <property type="molecule type" value="Genomic_DNA"/>
</dbReference>
<evidence type="ECO:0000256" key="2">
    <source>
        <dbReference type="ARBA" id="ARBA00022737"/>
    </source>
</evidence>
<feature type="chain" id="PRO_5007583054" evidence="3">
    <location>
        <begin position="20"/>
        <end position="455"/>
    </location>
</feature>
<evidence type="ECO:0000313" key="5">
    <source>
        <dbReference type="Proteomes" id="UP000078541"/>
    </source>
</evidence>
<proteinExistence type="predicted"/>
<dbReference type="STRING" id="34720.A0A151JW83"/>
<keyword evidence="3" id="KW-0732">Signal</keyword>
<dbReference type="AlphaFoldDB" id="A0A151JW83"/>
<evidence type="ECO:0000256" key="3">
    <source>
        <dbReference type="SAM" id="SignalP"/>
    </source>
</evidence>
<dbReference type="Gene3D" id="3.80.10.10">
    <property type="entry name" value="Ribonuclease Inhibitor"/>
    <property type="match status" value="3"/>
</dbReference>
<accession>A0A151JW83</accession>
<evidence type="ECO:0000313" key="4">
    <source>
        <dbReference type="EMBL" id="KYN38612.1"/>
    </source>
</evidence>
<protein>
    <submittedName>
        <fullName evidence="4">Leucine-rich repeat-containing protein 40</fullName>
    </submittedName>
</protein>
<dbReference type="SUPFAM" id="SSF52058">
    <property type="entry name" value="L domain-like"/>
    <property type="match status" value="1"/>
</dbReference>
<gene>
    <name evidence="4" type="ORF">ALC56_07016</name>
</gene>
<keyword evidence="5" id="KW-1185">Reference proteome</keyword>